<keyword evidence="3" id="KW-1185">Reference proteome</keyword>
<gene>
    <name evidence="2" type="ORF">SCOCK_760006</name>
</gene>
<sequence>MAQRHPRRRQDDDQLPRAAADPRFPGARRREGRRDAHGHQAGAALARQLPALAALAAARGRDRPPRTGLHRRHPGDADDRPGRAVLARDQQRPRPPCHPGTALRPPRRPGHPARTHRAGQRPRPLHVPPRIPRALRRGGPHLAARRGRGHRHHPHHPGRGRPADRRRAQDLRPRWPRAVKSLVAHEVNAGPWAYAPTSDVRAVEDRPQHRPRTLVDRVGGLLEDLEHCVLPRQDTAPGRGDVRRELLRRPDRRGVLGLRAEAGPHRHPLRPRRPRDRAGSRQDLSRLPQGRCPPGPGERLTSRARERPGPGVVPPGLLPARDIHPRIPSRTPGRPPTRRNCPRTNARPVNRSRFSGTRAGDVTLGVRARGHPGARAAGRQSHRPDSRRL</sequence>
<proteinExistence type="predicted"/>
<comment type="caution">
    <text evidence="2">The sequence shown here is derived from an EMBL/GenBank/DDBJ whole genome shotgun (WGS) entry which is preliminary data.</text>
</comment>
<dbReference type="Proteomes" id="UP001152519">
    <property type="component" value="Unassembled WGS sequence"/>
</dbReference>
<feature type="compositionally biased region" description="Basic and acidic residues" evidence="1">
    <location>
        <begin position="28"/>
        <end position="38"/>
    </location>
</feature>
<accession>A0A9W4E418</accession>
<feature type="region of interest" description="Disordered" evidence="1">
    <location>
        <begin position="254"/>
        <end position="389"/>
    </location>
</feature>
<feature type="compositionally biased region" description="Low complexity" evidence="1">
    <location>
        <begin position="40"/>
        <end position="58"/>
    </location>
</feature>
<dbReference type="EMBL" id="CAJSLV010000110">
    <property type="protein sequence ID" value="CAG6398750.1"/>
    <property type="molecule type" value="Genomic_DNA"/>
</dbReference>
<feature type="compositionally biased region" description="Basic residues" evidence="1">
    <location>
        <begin position="133"/>
        <end position="159"/>
    </location>
</feature>
<evidence type="ECO:0000256" key="1">
    <source>
        <dbReference type="SAM" id="MobiDB-lite"/>
    </source>
</evidence>
<organism evidence="2 3">
    <name type="scientific">Actinacidiphila cocklensis</name>
    <dbReference type="NCBI Taxonomy" id="887465"/>
    <lineage>
        <taxon>Bacteria</taxon>
        <taxon>Bacillati</taxon>
        <taxon>Actinomycetota</taxon>
        <taxon>Actinomycetes</taxon>
        <taxon>Kitasatosporales</taxon>
        <taxon>Streptomycetaceae</taxon>
        <taxon>Actinacidiphila</taxon>
    </lineage>
</organism>
<feature type="compositionally biased region" description="Basic residues" evidence="1">
    <location>
        <begin position="265"/>
        <end position="275"/>
    </location>
</feature>
<feature type="compositionally biased region" description="Low complexity" evidence="1">
    <location>
        <begin position="16"/>
        <end position="25"/>
    </location>
</feature>
<evidence type="ECO:0000313" key="2">
    <source>
        <dbReference type="EMBL" id="CAG6398750.1"/>
    </source>
</evidence>
<feature type="compositionally biased region" description="Low complexity" evidence="1">
    <location>
        <begin position="365"/>
        <end position="379"/>
    </location>
</feature>
<protein>
    <submittedName>
        <fullName evidence="2">Uncharacterized protein</fullName>
    </submittedName>
</protein>
<feature type="compositionally biased region" description="Low complexity" evidence="1">
    <location>
        <begin position="326"/>
        <end position="335"/>
    </location>
</feature>
<dbReference type="AlphaFoldDB" id="A0A9W4E418"/>
<feature type="compositionally biased region" description="Basic residues" evidence="1">
    <location>
        <begin position="105"/>
        <end position="124"/>
    </location>
</feature>
<feature type="region of interest" description="Disordered" evidence="1">
    <location>
        <begin position="1"/>
        <end position="168"/>
    </location>
</feature>
<evidence type="ECO:0000313" key="3">
    <source>
        <dbReference type="Proteomes" id="UP001152519"/>
    </source>
</evidence>
<name>A0A9W4E418_9ACTN</name>
<reference evidence="2" key="1">
    <citation type="submission" date="2021-05" db="EMBL/GenBank/DDBJ databases">
        <authorList>
            <person name="Arsene-Ploetze F."/>
        </authorList>
    </citation>
    <scope>NUCLEOTIDE SEQUENCE</scope>
    <source>
        <strain evidence="2">DSM 42138</strain>
    </source>
</reference>